<dbReference type="InterPro" id="IPR052025">
    <property type="entry name" value="Xyloglucanase_GH74"/>
</dbReference>
<evidence type="ECO:0000313" key="3">
    <source>
        <dbReference type="EMBL" id="GAH38627.1"/>
    </source>
</evidence>
<evidence type="ECO:0000259" key="2">
    <source>
        <dbReference type="Pfam" id="PF15902"/>
    </source>
</evidence>
<dbReference type="AlphaFoldDB" id="X1F140"/>
<reference evidence="3" key="1">
    <citation type="journal article" date="2014" name="Front. Microbiol.">
        <title>High frequency of phylogenetically diverse reductive dehalogenase-homologous genes in deep subseafloor sedimentary metagenomes.</title>
        <authorList>
            <person name="Kawai M."/>
            <person name="Futagami T."/>
            <person name="Toyoda A."/>
            <person name="Takaki Y."/>
            <person name="Nishi S."/>
            <person name="Hori S."/>
            <person name="Arai W."/>
            <person name="Tsubouchi T."/>
            <person name="Morono Y."/>
            <person name="Uchiyama I."/>
            <person name="Ito T."/>
            <person name="Fujiyama A."/>
            <person name="Inagaki F."/>
            <person name="Takami H."/>
        </authorList>
    </citation>
    <scope>NUCLEOTIDE SEQUENCE</scope>
    <source>
        <strain evidence="3">Expedition CK06-06</strain>
    </source>
</reference>
<evidence type="ECO:0000256" key="1">
    <source>
        <dbReference type="ARBA" id="ARBA00022737"/>
    </source>
</evidence>
<protein>
    <recommendedName>
        <fullName evidence="2">Sortilin N-terminal domain-containing protein</fullName>
    </recommendedName>
</protein>
<proteinExistence type="predicted"/>
<gene>
    <name evidence="3" type="ORF">S03H2_16152</name>
</gene>
<dbReference type="GO" id="GO:0010411">
    <property type="term" value="P:xyloglucan metabolic process"/>
    <property type="evidence" value="ECO:0007669"/>
    <property type="project" value="TreeGrafter"/>
</dbReference>
<dbReference type="PANTHER" id="PTHR43739:SF5">
    <property type="entry name" value="EXO-ALPHA-SIALIDASE"/>
    <property type="match status" value="1"/>
</dbReference>
<dbReference type="InterPro" id="IPR015943">
    <property type="entry name" value="WD40/YVTN_repeat-like_dom_sf"/>
</dbReference>
<accession>X1F140</accession>
<feature type="non-terminal residue" evidence="3">
    <location>
        <position position="350"/>
    </location>
</feature>
<feature type="domain" description="Sortilin N-terminal" evidence="2">
    <location>
        <begin position="247"/>
        <end position="337"/>
    </location>
</feature>
<name>X1F140_9ZZZZ</name>
<dbReference type="InterPro" id="IPR031778">
    <property type="entry name" value="Sortilin_N"/>
</dbReference>
<dbReference type="CDD" id="cd15482">
    <property type="entry name" value="Sialidase_non-viral"/>
    <property type="match status" value="1"/>
</dbReference>
<dbReference type="PANTHER" id="PTHR43739">
    <property type="entry name" value="XYLOGLUCANASE (EUROFUNG)"/>
    <property type="match status" value="1"/>
</dbReference>
<organism evidence="3">
    <name type="scientific">marine sediment metagenome</name>
    <dbReference type="NCBI Taxonomy" id="412755"/>
    <lineage>
        <taxon>unclassified sequences</taxon>
        <taxon>metagenomes</taxon>
        <taxon>ecological metagenomes</taxon>
    </lineage>
</organism>
<dbReference type="SUPFAM" id="SSF110296">
    <property type="entry name" value="Oligoxyloglucan reducing end-specific cellobiohydrolase"/>
    <property type="match status" value="1"/>
</dbReference>
<keyword evidence="1" id="KW-0677">Repeat</keyword>
<dbReference type="Gene3D" id="2.130.10.10">
    <property type="entry name" value="YVTN repeat-like/Quinoprotein amine dehydrogenase"/>
    <property type="match status" value="2"/>
</dbReference>
<dbReference type="Pfam" id="PF15902">
    <property type="entry name" value="Sortilin-Vps10"/>
    <property type="match status" value="1"/>
</dbReference>
<dbReference type="EMBL" id="BARU01008240">
    <property type="protein sequence ID" value="GAH38627.1"/>
    <property type="molecule type" value="Genomic_DNA"/>
</dbReference>
<comment type="caution">
    <text evidence="3">The sequence shown here is derived from an EMBL/GenBank/DDBJ whole genome shotgun (WGS) entry which is preliminary data.</text>
</comment>
<sequence>MIISRNFKRGFVLLFIAGLVLQMAVARTQRENTSAKKGSINPALFGHLEWRNIGPANMMGRITDIEGVPGNPNIVYVGTASGGIWKTTNGGITWKPIFDEQPVASIGDLALEPGNPDVIYAGTGEANVRNSISFGNGVYKSPDGGKTWWHMGLQDTERISRIVINPKNPNIVYVGALGHAFGPNKMRGVFMSTDGGKKWEKVLYTDERHGVADMDINPQNPNIVYAALWLFERKPWTFTSGDEKGGVYRSIDGGRSWKKITTGLPKLVGRIGIKVSQSNAEVVYVMTASKEGTLYRSDDRGETFRLVSKDTQIVSRGFYYTDLRVDPADENRVYAVSGRLLLSIDGGKSF</sequence>